<protein>
    <submittedName>
        <fullName evidence="1">Uncharacterized protein</fullName>
    </submittedName>
</protein>
<dbReference type="EMBL" id="CM056742">
    <property type="protein sequence ID" value="KAJ8680677.1"/>
    <property type="molecule type" value="Genomic_DNA"/>
</dbReference>
<sequence length="318" mass="35055">MSVKPRVLVAHNDTPQCAVDKLKEKFDVTVMNKNWPTSQEVLSIIKDYDALLGKIHIDGAFLDAAGTRLKVISTPSAGYEHMNIQEIKKRGIKVGHIRDVLSAAVAEIAFYLLLGAIRRAREGRLLLEQGKIEHGFQWLLGHDLVNKTAGIVGLGSIGIEIARRLKSFQVSRILYTGHKKKPAADEFHAEFVLFDTLLKESDFVICCVPLTPETTKMFNADAFKKMKNTAVFVNIGRGMTVDTEALVHALSNGTIFAAGLDVTEPEPLPTSHQLMKLPNAVVIPHMGSQTVETRNSMANAAAQNILNFFEGKPLLYEL</sequence>
<proteinExistence type="predicted"/>
<organism evidence="1 2">
    <name type="scientific">Eretmocerus hayati</name>
    <dbReference type="NCBI Taxonomy" id="131215"/>
    <lineage>
        <taxon>Eukaryota</taxon>
        <taxon>Metazoa</taxon>
        <taxon>Ecdysozoa</taxon>
        <taxon>Arthropoda</taxon>
        <taxon>Hexapoda</taxon>
        <taxon>Insecta</taxon>
        <taxon>Pterygota</taxon>
        <taxon>Neoptera</taxon>
        <taxon>Endopterygota</taxon>
        <taxon>Hymenoptera</taxon>
        <taxon>Apocrita</taxon>
        <taxon>Proctotrupomorpha</taxon>
        <taxon>Chalcidoidea</taxon>
        <taxon>Aphelinidae</taxon>
        <taxon>Aphelininae</taxon>
        <taxon>Eretmocerus</taxon>
    </lineage>
</organism>
<evidence type="ECO:0000313" key="2">
    <source>
        <dbReference type="Proteomes" id="UP001239111"/>
    </source>
</evidence>
<dbReference type="Proteomes" id="UP001239111">
    <property type="component" value="Chromosome 2"/>
</dbReference>
<reference evidence="1" key="1">
    <citation type="submission" date="2023-04" db="EMBL/GenBank/DDBJ databases">
        <title>A chromosome-level genome assembly of the parasitoid wasp Eretmocerus hayati.</title>
        <authorList>
            <person name="Zhong Y."/>
            <person name="Liu S."/>
            <person name="Liu Y."/>
        </authorList>
    </citation>
    <scope>NUCLEOTIDE SEQUENCE</scope>
    <source>
        <strain evidence="1">ZJU_SS_LIU_2023</strain>
    </source>
</reference>
<keyword evidence="2" id="KW-1185">Reference proteome</keyword>
<comment type="caution">
    <text evidence="1">The sequence shown here is derived from an EMBL/GenBank/DDBJ whole genome shotgun (WGS) entry which is preliminary data.</text>
</comment>
<accession>A0ACC2PBJ4</accession>
<name>A0ACC2PBJ4_9HYME</name>
<gene>
    <name evidence="1" type="ORF">QAD02_016464</name>
</gene>
<evidence type="ECO:0000313" key="1">
    <source>
        <dbReference type="EMBL" id="KAJ8680677.1"/>
    </source>
</evidence>